<keyword evidence="2" id="KW-0433">Leucine-rich repeat</keyword>
<dbReference type="eggNOG" id="KOG4658">
    <property type="taxonomic scope" value="Eukaryota"/>
</dbReference>
<dbReference type="InterPro" id="IPR041118">
    <property type="entry name" value="Rx_N"/>
</dbReference>
<keyword evidence="3" id="KW-0677">Repeat</keyword>
<evidence type="ECO:0000256" key="6">
    <source>
        <dbReference type="SAM" id="MobiDB-lite"/>
    </source>
</evidence>
<accession>A0A1B6QLE5</accession>
<gene>
    <name evidence="8" type="ORF">SORBI_3001G271200</name>
</gene>
<evidence type="ECO:0000313" key="9">
    <source>
        <dbReference type="Proteomes" id="UP000000768"/>
    </source>
</evidence>
<reference evidence="9" key="2">
    <citation type="journal article" date="2018" name="Plant J.">
        <title>The Sorghum bicolor reference genome: improved assembly, gene annotations, a transcriptome atlas, and signatures of genome organization.</title>
        <authorList>
            <person name="McCormick R.F."/>
            <person name="Truong S.K."/>
            <person name="Sreedasyam A."/>
            <person name="Jenkins J."/>
            <person name="Shu S."/>
            <person name="Sims D."/>
            <person name="Kennedy M."/>
            <person name="Amirebrahimi M."/>
            <person name="Weers B.D."/>
            <person name="McKinley B."/>
            <person name="Mattison A."/>
            <person name="Morishige D.T."/>
            <person name="Grimwood J."/>
            <person name="Schmutz J."/>
            <person name="Mullet J.E."/>
        </authorList>
    </citation>
    <scope>NUCLEOTIDE SEQUENCE [LARGE SCALE GENOMIC DNA]</scope>
    <source>
        <strain evidence="9">cv. BTx623</strain>
    </source>
</reference>
<sequence length="494" mass="55784">MEVALSAISSEILSRLMSFIIKKHTDRSCVEEKLERLEHLLLRVHTVVEEAEGRYITNSKMLVQLRMLVDGMYQGYHVLNTFRFKPAEEAPLQNQVTQSSALPTPVKRTRAAASTVGTIKVSNHELQASLEKLETVVANMTEFVILLGGCKQMHKRPYDTYIYIDNFMFSRIVEKQELINALLQDNSPLDVPAVVPVIGAYRAGKKSLVGFACNDDMIRSHFSSVLHFKSNNFLKESRETIMPVRTLVVVEFISDVDNSEWVKFYSDASSQMGTGSKVIIMSRFQEIARFGTVKPIVLRSLSDAEFCYLFKVLAFGGTDPENHPQLASIAMELATNVNGLLLVGNMVADLLRTNQNVQFWFHILKRFRKSLERNFSRFGEHPKQLLERDRPTDITMLVPPSSATLRLMPSHDNTGCLCMKVLPKVKLADLVQGSTTILPNEEFQIIIWESRLPPFTKFVANCIAEEHPCTSSDNKRHKSACNSTSVTPKNLLLN</sequence>
<evidence type="ECO:0000256" key="1">
    <source>
        <dbReference type="ARBA" id="ARBA00008894"/>
    </source>
</evidence>
<dbReference type="Pfam" id="PF18052">
    <property type="entry name" value="Rx_N"/>
    <property type="match status" value="1"/>
</dbReference>
<evidence type="ECO:0000256" key="4">
    <source>
        <dbReference type="ARBA" id="ARBA00022741"/>
    </source>
</evidence>
<name>A0A1B6QLE5_SORBI</name>
<proteinExistence type="inferred from homology"/>
<evidence type="ECO:0000259" key="7">
    <source>
        <dbReference type="Pfam" id="PF18052"/>
    </source>
</evidence>
<feature type="region of interest" description="Disordered" evidence="6">
    <location>
        <begin position="468"/>
        <end position="494"/>
    </location>
</feature>
<dbReference type="InParanoid" id="A0A1B6QLE5"/>
<dbReference type="GO" id="GO:0043531">
    <property type="term" value="F:ADP binding"/>
    <property type="evidence" value="ECO:0007669"/>
    <property type="project" value="InterPro"/>
</dbReference>
<dbReference type="AlphaFoldDB" id="A0A1B6QLE5"/>
<reference evidence="8 9" key="1">
    <citation type="journal article" date="2009" name="Nature">
        <title>The Sorghum bicolor genome and the diversification of grasses.</title>
        <authorList>
            <person name="Paterson A.H."/>
            <person name="Bowers J.E."/>
            <person name="Bruggmann R."/>
            <person name="Dubchak I."/>
            <person name="Grimwood J."/>
            <person name="Gundlach H."/>
            <person name="Haberer G."/>
            <person name="Hellsten U."/>
            <person name="Mitros T."/>
            <person name="Poliakov A."/>
            <person name="Schmutz J."/>
            <person name="Spannagl M."/>
            <person name="Tang H."/>
            <person name="Wang X."/>
            <person name="Wicker T."/>
            <person name="Bharti A.K."/>
            <person name="Chapman J."/>
            <person name="Feltus F.A."/>
            <person name="Gowik U."/>
            <person name="Grigoriev I.V."/>
            <person name="Lyons E."/>
            <person name="Maher C.A."/>
            <person name="Martis M."/>
            <person name="Narechania A."/>
            <person name="Otillar R.P."/>
            <person name="Penning B.W."/>
            <person name="Salamov A.A."/>
            <person name="Wang Y."/>
            <person name="Zhang L."/>
            <person name="Carpita N.C."/>
            <person name="Freeling M."/>
            <person name="Gingle A.R."/>
            <person name="Hash C.T."/>
            <person name="Keller B."/>
            <person name="Klein P."/>
            <person name="Kresovich S."/>
            <person name="McCann M.C."/>
            <person name="Ming R."/>
            <person name="Peterson D.G."/>
            <person name="Mehboob-ur-Rahman"/>
            <person name="Ware D."/>
            <person name="Westhoff P."/>
            <person name="Mayer K.F."/>
            <person name="Messing J."/>
            <person name="Rokhsar D.S."/>
        </authorList>
    </citation>
    <scope>NUCLEOTIDE SEQUENCE [LARGE SCALE GENOMIC DNA]</scope>
    <source>
        <strain evidence="9">cv. BTx623</strain>
    </source>
</reference>
<protein>
    <recommendedName>
        <fullName evidence="7">Disease resistance N-terminal domain-containing protein</fullName>
    </recommendedName>
</protein>
<keyword evidence="9" id="KW-1185">Reference proteome</keyword>
<evidence type="ECO:0000313" key="8">
    <source>
        <dbReference type="EMBL" id="KXG38724.1"/>
    </source>
</evidence>
<evidence type="ECO:0000256" key="3">
    <source>
        <dbReference type="ARBA" id="ARBA00022737"/>
    </source>
</evidence>
<dbReference type="SUPFAM" id="SSF52540">
    <property type="entry name" value="P-loop containing nucleoside triphosphate hydrolases"/>
    <property type="match status" value="1"/>
</dbReference>
<keyword evidence="5" id="KW-0611">Plant defense</keyword>
<dbReference type="GO" id="GO:0006952">
    <property type="term" value="P:defense response"/>
    <property type="evidence" value="ECO:0007669"/>
    <property type="project" value="UniProtKB-KW"/>
</dbReference>
<dbReference type="PANTHER" id="PTHR33377">
    <property type="entry name" value="OS10G0134700 PROTEIN-RELATED"/>
    <property type="match status" value="1"/>
</dbReference>
<dbReference type="Gramene" id="KXG38724">
    <property type="protein sequence ID" value="KXG38724"/>
    <property type="gene ID" value="SORBI_3001G271200"/>
</dbReference>
<evidence type="ECO:0000256" key="2">
    <source>
        <dbReference type="ARBA" id="ARBA00022614"/>
    </source>
</evidence>
<dbReference type="PANTHER" id="PTHR33377:SF79">
    <property type="entry name" value="RX N-TERMINAL DOMAIN-CONTAINING PROTEIN"/>
    <property type="match status" value="1"/>
</dbReference>
<dbReference type="OMA" id="NMVRSHF"/>
<feature type="compositionally biased region" description="Polar residues" evidence="6">
    <location>
        <begin position="480"/>
        <end position="494"/>
    </location>
</feature>
<dbReference type="EMBL" id="CM000760">
    <property type="protein sequence ID" value="KXG38724.1"/>
    <property type="molecule type" value="Genomic_DNA"/>
</dbReference>
<dbReference type="Proteomes" id="UP000000768">
    <property type="component" value="Chromosome 1"/>
</dbReference>
<evidence type="ECO:0000256" key="5">
    <source>
        <dbReference type="ARBA" id="ARBA00022821"/>
    </source>
</evidence>
<organism evidence="8 9">
    <name type="scientific">Sorghum bicolor</name>
    <name type="common">Sorghum</name>
    <name type="synonym">Sorghum vulgare</name>
    <dbReference type="NCBI Taxonomy" id="4558"/>
    <lineage>
        <taxon>Eukaryota</taxon>
        <taxon>Viridiplantae</taxon>
        <taxon>Streptophyta</taxon>
        <taxon>Embryophyta</taxon>
        <taxon>Tracheophyta</taxon>
        <taxon>Spermatophyta</taxon>
        <taxon>Magnoliopsida</taxon>
        <taxon>Liliopsida</taxon>
        <taxon>Poales</taxon>
        <taxon>Poaceae</taxon>
        <taxon>PACMAD clade</taxon>
        <taxon>Panicoideae</taxon>
        <taxon>Andropogonodae</taxon>
        <taxon>Andropogoneae</taxon>
        <taxon>Sorghinae</taxon>
        <taxon>Sorghum</taxon>
    </lineage>
</organism>
<feature type="domain" description="Disease resistance N-terminal" evidence="7">
    <location>
        <begin position="10"/>
        <end position="89"/>
    </location>
</feature>
<keyword evidence="4" id="KW-0547">Nucleotide-binding</keyword>
<comment type="similarity">
    <text evidence="1">Belongs to the disease resistance NB-LRR family.</text>
</comment>
<dbReference type="InterPro" id="IPR027417">
    <property type="entry name" value="P-loop_NTPase"/>
</dbReference>